<comment type="similarity">
    <text evidence="1">Belongs to the 'GDXG' lipolytic enzyme family.</text>
</comment>
<dbReference type="GO" id="GO:0016787">
    <property type="term" value="F:hydrolase activity"/>
    <property type="evidence" value="ECO:0007669"/>
    <property type="project" value="UniProtKB-KW"/>
</dbReference>
<evidence type="ECO:0000256" key="1">
    <source>
        <dbReference type="ARBA" id="ARBA00010515"/>
    </source>
</evidence>
<keyword evidence="5" id="KW-1185">Reference proteome</keyword>
<organism evidence="4 5">
    <name type="scientific">Dillenia turbinata</name>
    <dbReference type="NCBI Taxonomy" id="194707"/>
    <lineage>
        <taxon>Eukaryota</taxon>
        <taxon>Viridiplantae</taxon>
        <taxon>Streptophyta</taxon>
        <taxon>Embryophyta</taxon>
        <taxon>Tracheophyta</taxon>
        <taxon>Spermatophyta</taxon>
        <taxon>Magnoliopsida</taxon>
        <taxon>eudicotyledons</taxon>
        <taxon>Gunneridae</taxon>
        <taxon>Pentapetalae</taxon>
        <taxon>Dilleniales</taxon>
        <taxon>Dilleniaceae</taxon>
        <taxon>Dillenia</taxon>
    </lineage>
</organism>
<dbReference type="InterPro" id="IPR050466">
    <property type="entry name" value="Carboxylest/Gibb_receptor"/>
</dbReference>
<evidence type="ECO:0000256" key="2">
    <source>
        <dbReference type="ARBA" id="ARBA00022801"/>
    </source>
</evidence>
<dbReference type="Gene3D" id="3.40.50.1820">
    <property type="entry name" value="alpha/beta hydrolase"/>
    <property type="match status" value="3"/>
</dbReference>
<reference evidence="4 5" key="1">
    <citation type="submission" date="2023-12" db="EMBL/GenBank/DDBJ databases">
        <title>A high-quality genome assembly for Dillenia turbinata (Dilleniales).</title>
        <authorList>
            <person name="Chanderbali A."/>
        </authorList>
    </citation>
    <scope>NUCLEOTIDE SEQUENCE [LARGE SCALE GENOMIC DNA]</scope>
    <source>
        <strain evidence="4">LSX21</strain>
        <tissue evidence="4">Leaf</tissue>
    </source>
</reference>
<dbReference type="EMBL" id="JBAMMX010000002">
    <property type="protein sequence ID" value="KAK6946133.1"/>
    <property type="molecule type" value="Genomic_DNA"/>
</dbReference>
<gene>
    <name evidence="4" type="ORF">RJ641_013677</name>
</gene>
<sequence>MDSIKSEVAMDCAPYFKIYKDGQVERLKGTETVPPCDDPETGVHSKDITIFPQTGVSARIFIPKVTQNPQKFPLLIHFHGGAFCTYSASHPLSQIYCTKFVAKANIMIISINYRLAPENPLPICYEDSWEALKWVTSHASGSGEEEWLLEYADFGRVFMAGESAGANIAHNVAIQVGVHGLGGVEILGLVLVHPYFNKGEDDKFLRILFPSTDIRVDPIMNPRVNPDLGRLGCKRVLVCVAEKDRFKDRGCEYYEVLKKCGWGGEVEIVESEGEDHAFHLFNHGSEKVEELHSHGLRLAPESPLPIACEDSWKALKWVTSHAHGRSHGGWGDEKWLIDHADFKKVHVAGKDRGKDRGCCYYEALRKSGWNGEISYETIIHRLFHPLSKAKPSLPLLSHLLPRMEATTGEIAQDLSPFLKIYKDGHVERLLGAATVPPGLDPQTGVNSKDITISLQTSLSARLYIPKLTNPPQKLPLLIYFHGGGFVIESSSSVAYHNFLNNLVNEANVVAVSVDYRRAPEHLLPIAYDDAWEATKWVYSQIGENGHESWIRDFADPGRVFFGGDSAGANIANFVAVQVGLDDSIGFKLLSIFLIHPFFWSNEAIGSGEKDLEVLDPDKLFQVIFPTIENGCDDPHINPKNLPHLDELVCKKVLVCVAEKDRLRDRDLWYARVLKERGYSGDVEIMEAQGEDHVFHLFKPNCDNAVAMMKKISDLMNQEYH</sequence>
<dbReference type="PROSITE" id="PS01173">
    <property type="entry name" value="LIPASE_GDXG_HIS"/>
    <property type="match status" value="1"/>
</dbReference>
<dbReference type="InterPro" id="IPR013094">
    <property type="entry name" value="AB_hydrolase_3"/>
</dbReference>
<dbReference type="PANTHER" id="PTHR23024:SF467">
    <property type="entry name" value="CARBOXYLESTERASE 12-RELATED"/>
    <property type="match status" value="1"/>
</dbReference>
<dbReference type="Pfam" id="PF07859">
    <property type="entry name" value="Abhydrolase_3"/>
    <property type="match status" value="3"/>
</dbReference>
<dbReference type="Proteomes" id="UP001370490">
    <property type="component" value="Unassembled WGS sequence"/>
</dbReference>
<dbReference type="InterPro" id="IPR029058">
    <property type="entry name" value="AB_hydrolase_fold"/>
</dbReference>
<protein>
    <submittedName>
        <fullName evidence="4">Alpha/beta hydrolase fold-3</fullName>
    </submittedName>
</protein>
<name>A0AAN8W4I5_9MAGN</name>
<evidence type="ECO:0000313" key="4">
    <source>
        <dbReference type="EMBL" id="KAK6946133.1"/>
    </source>
</evidence>
<dbReference type="PANTHER" id="PTHR23024">
    <property type="entry name" value="ARYLACETAMIDE DEACETYLASE"/>
    <property type="match status" value="1"/>
</dbReference>
<dbReference type="InterPro" id="IPR002168">
    <property type="entry name" value="Lipase_GDXG_HIS_AS"/>
</dbReference>
<evidence type="ECO:0000313" key="5">
    <source>
        <dbReference type="Proteomes" id="UP001370490"/>
    </source>
</evidence>
<comment type="caution">
    <text evidence="4">The sequence shown here is derived from an EMBL/GenBank/DDBJ whole genome shotgun (WGS) entry which is preliminary data.</text>
</comment>
<feature type="domain" description="Alpha/beta hydrolase fold-3" evidence="3">
    <location>
        <begin position="75"/>
        <end position="279"/>
    </location>
</feature>
<feature type="domain" description="Alpha/beta hydrolase fold-3" evidence="3">
    <location>
        <begin position="477"/>
        <end position="695"/>
    </location>
</feature>
<dbReference type="SUPFAM" id="SSF53474">
    <property type="entry name" value="alpha/beta-Hydrolases"/>
    <property type="match status" value="2"/>
</dbReference>
<accession>A0AAN8W4I5</accession>
<dbReference type="AlphaFoldDB" id="A0AAN8W4I5"/>
<keyword evidence="2 4" id="KW-0378">Hydrolase</keyword>
<proteinExistence type="inferred from homology"/>
<evidence type="ECO:0000259" key="3">
    <source>
        <dbReference type="Pfam" id="PF07859"/>
    </source>
</evidence>
<feature type="domain" description="Alpha/beta hydrolase fold-3" evidence="3">
    <location>
        <begin position="297"/>
        <end position="352"/>
    </location>
</feature>